<reference evidence="2 3" key="1">
    <citation type="submission" date="2022-04" db="EMBL/GenBank/DDBJ databases">
        <authorList>
            <person name="Ye Y.-Q."/>
            <person name="Du Z.-J."/>
        </authorList>
    </citation>
    <scope>NUCLEOTIDE SEQUENCE [LARGE SCALE GENOMIC DNA]</scope>
    <source>
        <strain evidence="2 3">A6E488</strain>
    </source>
</reference>
<keyword evidence="3" id="KW-1185">Reference proteome</keyword>
<comment type="caution">
    <text evidence="2">The sequence shown here is derived from an EMBL/GenBank/DDBJ whole genome shotgun (WGS) entry which is preliminary data.</text>
</comment>
<evidence type="ECO:0000256" key="1">
    <source>
        <dbReference type="SAM" id="Phobius"/>
    </source>
</evidence>
<feature type="transmembrane region" description="Helical" evidence="1">
    <location>
        <begin position="176"/>
        <end position="198"/>
    </location>
</feature>
<sequence>MRSAGPWPFVTFRSYRHRGRQIVWRARQHRKGLNRAARGLDPTSVPFWQTQAYNWYTGLLFAVGASLFLLGSVLTFVHGQIGVPPDGPINIVFFAGSIPFTIAGFLQNFQAANASEFAADAGAQETRRTVSLIGWRPGSLGWLSSVTQFVGTVAFNFNTFDAIDAPSRWYVQDLTIWMPGLVGSILFLVSGYLAFIETSHGYWSWKPNDLAWWIVFVNLLGCIAFMTAGILAYVPDGAEPAWIAAVANFHLGLGALGFLIGAVLMMRESADAEAG</sequence>
<feature type="transmembrane region" description="Helical" evidence="1">
    <location>
        <begin position="55"/>
        <end position="77"/>
    </location>
</feature>
<evidence type="ECO:0000313" key="2">
    <source>
        <dbReference type="EMBL" id="MCT8972965.1"/>
    </source>
</evidence>
<keyword evidence="1" id="KW-0472">Membrane</keyword>
<evidence type="ECO:0000313" key="3">
    <source>
        <dbReference type="Proteomes" id="UP001320898"/>
    </source>
</evidence>
<feature type="transmembrane region" description="Helical" evidence="1">
    <location>
        <begin position="240"/>
        <end position="265"/>
    </location>
</feature>
<dbReference type="EMBL" id="JALIDZ010000006">
    <property type="protein sequence ID" value="MCT8972965.1"/>
    <property type="molecule type" value="Genomic_DNA"/>
</dbReference>
<feature type="transmembrane region" description="Helical" evidence="1">
    <location>
        <begin position="210"/>
        <end position="234"/>
    </location>
</feature>
<proteinExistence type="predicted"/>
<keyword evidence="1" id="KW-1133">Transmembrane helix</keyword>
<dbReference type="RefSeq" id="WP_261616550.1">
    <property type="nucleotide sequence ID" value="NZ_JALIDZ010000006.1"/>
</dbReference>
<organism evidence="2 3">
    <name type="scientific">Microbaculum marinisediminis</name>
    <dbReference type="NCBI Taxonomy" id="2931392"/>
    <lineage>
        <taxon>Bacteria</taxon>
        <taxon>Pseudomonadati</taxon>
        <taxon>Pseudomonadota</taxon>
        <taxon>Alphaproteobacteria</taxon>
        <taxon>Hyphomicrobiales</taxon>
        <taxon>Tepidamorphaceae</taxon>
        <taxon>Microbaculum</taxon>
    </lineage>
</organism>
<dbReference type="Proteomes" id="UP001320898">
    <property type="component" value="Unassembled WGS sequence"/>
</dbReference>
<dbReference type="AlphaFoldDB" id="A0AAW5R350"/>
<accession>A0AAW5R350</accession>
<gene>
    <name evidence="2" type="ORF">MUB46_13955</name>
</gene>
<name>A0AAW5R350_9HYPH</name>
<keyword evidence="1" id="KW-0812">Transmembrane</keyword>
<feature type="transmembrane region" description="Helical" evidence="1">
    <location>
        <begin position="89"/>
        <end position="106"/>
    </location>
</feature>
<protein>
    <recommendedName>
        <fullName evidence="4">YrhK domain-containing protein</fullName>
    </recommendedName>
</protein>
<evidence type="ECO:0008006" key="4">
    <source>
        <dbReference type="Google" id="ProtNLM"/>
    </source>
</evidence>